<sequence>MMLISKSRLFSLSLVSGLALALGGCGGSSITEALGYSKDAPDEFSIVTKAPLSIPPDFSLRPPRPGAQRPQELRPTEAAERAVFGRTTVSADELSGGLRSTGEQALLQRADAVDASSEVRQLIAEEGRALVAKNETFVDQVVFWQENPAPDERLVDAAEESRRLQQNEALGKPVTEGETADIEPRKKGWLEGIF</sequence>
<dbReference type="AlphaFoldDB" id="A0A081BA96"/>
<comment type="caution">
    <text evidence="3">The sequence shown here is derived from an EMBL/GenBank/DDBJ whole genome shotgun (WGS) entry which is preliminary data.</text>
</comment>
<dbReference type="eggNOG" id="ENOG5030N9J">
    <property type="taxonomic scope" value="Bacteria"/>
</dbReference>
<accession>A0A081BA96</accession>
<proteinExistence type="predicted"/>
<dbReference type="Proteomes" id="UP000028702">
    <property type="component" value="Unassembled WGS sequence"/>
</dbReference>
<organism evidence="3 4">
    <name type="scientific">Tepidicaulis marinus</name>
    <dbReference type="NCBI Taxonomy" id="1333998"/>
    <lineage>
        <taxon>Bacteria</taxon>
        <taxon>Pseudomonadati</taxon>
        <taxon>Pseudomonadota</taxon>
        <taxon>Alphaproteobacteria</taxon>
        <taxon>Hyphomicrobiales</taxon>
        <taxon>Parvibaculaceae</taxon>
        <taxon>Tepidicaulis</taxon>
    </lineage>
</organism>
<dbReference type="EMBL" id="BBIO01000006">
    <property type="protein sequence ID" value="GAK44964.1"/>
    <property type="molecule type" value="Genomic_DNA"/>
</dbReference>
<evidence type="ECO:0000313" key="3">
    <source>
        <dbReference type="EMBL" id="GAK44964.1"/>
    </source>
</evidence>
<evidence type="ECO:0000256" key="1">
    <source>
        <dbReference type="SAM" id="MobiDB-lite"/>
    </source>
</evidence>
<dbReference type="InterPro" id="IPR021395">
    <property type="entry name" value="DUF3035"/>
</dbReference>
<keyword evidence="2" id="KW-0732">Signal</keyword>
<evidence type="ECO:0000313" key="4">
    <source>
        <dbReference type="Proteomes" id="UP000028702"/>
    </source>
</evidence>
<dbReference type="RefSeq" id="WP_045445155.1">
    <property type="nucleotide sequence ID" value="NZ_BBIO01000006.1"/>
</dbReference>
<feature type="signal peptide" evidence="2">
    <location>
        <begin position="1"/>
        <end position="21"/>
    </location>
</feature>
<dbReference type="PROSITE" id="PS51257">
    <property type="entry name" value="PROKAR_LIPOPROTEIN"/>
    <property type="match status" value="1"/>
</dbReference>
<feature type="chain" id="PRO_5001755045" evidence="2">
    <location>
        <begin position="22"/>
        <end position="194"/>
    </location>
</feature>
<reference evidence="3 4" key="1">
    <citation type="submission" date="2014-07" db="EMBL/GenBank/DDBJ databases">
        <title>Tepidicaulis marinum gen. nov., sp. nov., a novel marine bacterium denitrifying nitrate to nitrous oxide strictly under microaerobic conditions.</title>
        <authorList>
            <person name="Takeuchi M."/>
            <person name="Yamagishi T."/>
            <person name="Kamagata Y."/>
            <person name="Oshima K."/>
            <person name="Hattori M."/>
            <person name="Katayama T."/>
            <person name="Hanada S."/>
            <person name="Tamaki H."/>
            <person name="Marumo K."/>
            <person name="Maeda H."/>
            <person name="Nedachi M."/>
            <person name="Iwasaki W."/>
            <person name="Suwa Y."/>
            <person name="Sakata S."/>
        </authorList>
    </citation>
    <scope>NUCLEOTIDE SEQUENCE [LARGE SCALE GENOMIC DNA]</scope>
    <source>
        <strain evidence="3 4">MA2</strain>
    </source>
</reference>
<gene>
    <name evidence="3" type="ORF">M2A_1463</name>
</gene>
<dbReference type="STRING" id="1333998.M2A_1463"/>
<name>A0A081BA96_9HYPH</name>
<feature type="region of interest" description="Disordered" evidence="1">
    <location>
        <begin position="55"/>
        <end position="78"/>
    </location>
</feature>
<evidence type="ECO:0000256" key="2">
    <source>
        <dbReference type="SAM" id="SignalP"/>
    </source>
</evidence>
<keyword evidence="4" id="KW-1185">Reference proteome</keyword>
<protein>
    <submittedName>
        <fullName evidence="3">Conserved protein</fullName>
    </submittedName>
</protein>
<dbReference type="Pfam" id="PF11233">
    <property type="entry name" value="DUF3035"/>
    <property type="match status" value="1"/>
</dbReference>